<dbReference type="Proteomes" id="UP000007882">
    <property type="component" value="Chromosome"/>
</dbReference>
<dbReference type="InterPro" id="IPR036412">
    <property type="entry name" value="HAD-like_sf"/>
</dbReference>
<dbReference type="InterPro" id="IPR006439">
    <property type="entry name" value="HAD-SF_hydro_IA"/>
</dbReference>
<dbReference type="InterPro" id="IPR023198">
    <property type="entry name" value="PGP-like_dom2"/>
</dbReference>
<keyword evidence="1" id="KW-0378">Hydrolase</keyword>
<dbReference type="PANTHER" id="PTHR43434:SF1">
    <property type="entry name" value="PHOSPHOGLYCOLATE PHOSPHATASE"/>
    <property type="match status" value="1"/>
</dbReference>
<dbReference type="SUPFAM" id="SSF56784">
    <property type="entry name" value="HAD-like"/>
    <property type="match status" value="1"/>
</dbReference>
<protein>
    <submittedName>
        <fullName evidence="1">Putative haloacid dehalogenase-like hydrolase</fullName>
    </submittedName>
</protein>
<dbReference type="OrthoDB" id="9797743at2"/>
<dbReference type="Gene3D" id="1.10.150.240">
    <property type="entry name" value="Putative phosphatase, domain 2"/>
    <property type="match status" value="1"/>
</dbReference>
<evidence type="ECO:0000313" key="1">
    <source>
        <dbReference type="EMBL" id="BAL89161.1"/>
    </source>
</evidence>
<gene>
    <name evidence="1" type="ordered locus">AMIS_39410</name>
</gene>
<name>I0H824_ACTM4</name>
<reference evidence="1 2" key="1">
    <citation type="submission" date="2012-02" db="EMBL/GenBank/DDBJ databases">
        <title>Complete genome sequence of Actinoplanes missouriensis 431 (= NBRC 102363).</title>
        <authorList>
            <person name="Ohnishi Y."/>
            <person name="Ishikawa J."/>
            <person name="Sekine M."/>
            <person name="Hosoyama A."/>
            <person name="Harada T."/>
            <person name="Narita H."/>
            <person name="Hata T."/>
            <person name="Konno Y."/>
            <person name="Tutikane K."/>
            <person name="Fujita N."/>
            <person name="Horinouchi S."/>
            <person name="Hayakawa M."/>
        </authorList>
    </citation>
    <scope>NUCLEOTIDE SEQUENCE [LARGE SCALE GENOMIC DNA]</scope>
    <source>
        <strain evidence="2">ATCC 14538 / DSM 43046 / CBS 188.64 / JCM 3121 / NBRC 102363 / NCIMB 12654 / NRRL B-3342 / UNCC 431</strain>
    </source>
</reference>
<dbReference type="Pfam" id="PF13419">
    <property type="entry name" value="HAD_2"/>
    <property type="match status" value="1"/>
</dbReference>
<dbReference type="GO" id="GO:0005829">
    <property type="term" value="C:cytosol"/>
    <property type="evidence" value="ECO:0007669"/>
    <property type="project" value="TreeGrafter"/>
</dbReference>
<dbReference type="InterPro" id="IPR041492">
    <property type="entry name" value="HAD_2"/>
</dbReference>
<dbReference type="GO" id="GO:0006281">
    <property type="term" value="P:DNA repair"/>
    <property type="evidence" value="ECO:0007669"/>
    <property type="project" value="TreeGrafter"/>
</dbReference>
<dbReference type="PATRIC" id="fig|512565.3.peg.3928"/>
<dbReference type="STRING" id="512565.AMIS_39410"/>
<dbReference type="PANTHER" id="PTHR43434">
    <property type="entry name" value="PHOSPHOGLYCOLATE PHOSPHATASE"/>
    <property type="match status" value="1"/>
</dbReference>
<proteinExistence type="predicted"/>
<keyword evidence="2" id="KW-1185">Reference proteome</keyword>
<accession>I0H824</accession>
<dbReference type="SFLD" id="SFLDS00003">
    <property type="entry name" value="Haloacid_Dehalogenase"/>
    <property type="match status" value="1"/>
</dbReference>
<evidence type="ECO:0000313" key="2">
    <source>
        <dbReference type="Proteomes" id="UP000007882"/>
    </source>
</evidence>
<organism evidence="1 2">
    <name type="scientific">Actinoplanes missouriensis (strain ATCC 14538 / DSM 43046 / CBS 188.64 / JCM 3121 / NBRC 102363 / NCIMB 12654 / NRRL B-3342 / UNCC 431)</name>
    <dbReference type="NCBI Taxonomy" id="512565"/>
    <lineage>
        <taxon>Bacteria</taxon>
        <taxon>Bacillati</taxon>
        <taxon>Actinomycetota</taxon>
        <taxon>Actinomycetes</taxon>
        <taxon>Micromonosporales</taxon>
        <taxon>Micromonosporaceae</taxon>
        <taxon>Actinoplanes</taxon>
    </lineage>
</organism>
<dbReference type="HOGENOM" id="CLU_1149950_0_0_11"/>
<dbReference type="NCBIfam" id="TIGR01549">
    <property type="entry name" value="HAD-SF-IA-v1"/>
    <property type="match status" value="1"/>
</dbReference>
<dbReference type="AlphaFoldDB" id="I0H824"/>
<dbReference type="InterPro" id="IPR050155">
    <property type="entry name" value="HAD-like_hydrolase_sf"/>
</dbReference>
<dbReference type="GO" id="GO:0008967">
    <property type="term" value="F:phosphoglycolate phosphatase activity"/>
    <property type="evidence" value="ECO:0007669"/>
    <property type="project" value="TreeGrafter"/>
</dbReference>
<dbReference type="eggNOG" id="COG0546">
    <property type="taxonomic scope" value="Bacteria"/>
</dbReference>
<dbReference type="InterPro" id="IPR023214">
    <property type="entry name" value="HAD_sf"/>
</dbReference>
<dbReference type="EMBL" id="AP012319">
    <property type="protein sequence ID" value="BAL89161.1"/>
    <property type="molecule type" value="Genomic_DNA"/>
</dbReference>
<sequence length="226" mass="24628">MVRIMIRAVAIDVDDTLCMTEEASFILENEVLTAMGRPPMPRSLHLQTWGEPLLQAMPKRSPGLDLDRFGPLFHDAMTRHVSDGLLDVIPPENLHALDELLAEGFRLMLLTSRTGPEIRHMLEPDHALSSRITAAYHRDNTRFGKPDPRAFDELLSQAGLAPPECVYVGDSPGDALAAGGAGVAFIACLQSGVRRLSDFDPRYVTASISAFPEVVPTIKTLPGYGG</sequence>
<dbReference type="Gene3D" id="3.40.50.1000">
    <property type="entry name" value="HAD superfamily/HAD-like"/>
    <property type="match status" value="1"/>
</dbReference>
<dbReference type="KEGG" id="ams:AMIS_39410"/>
<dbReference type="SFLD" id="SFLDG01129">
    <property type="entry name" value="C1.5:_HAD__Beta-PGM__Phosphata"/>
    <property type="match status" value="1"/>
</dbReference>